<dbReference type="InterPro" id="IPR016039">
    <property type="entry name" value="Thiolase-like"/>
</dbReference>
<dbReference type="eggNOG" id="ENOG502QRSY">
    <property type="taxonomic scope" value="Eukaryota"/>
</dbReference>
<evidence type="ECO:0000313" key="2">
    <source>
        <dbReference type="EMBL" id="EMS52141.1"/>
    </source>
</evidence>
<proteinExistence type="predicted"/>
<dbReference type="PANTHER" id="PTHR11877">
    <property type="entry name" value="HYDROXYMETHYLGLUTARYL-COA SYNTHASE"/>
    <property type="match status" value="1"/>
</dbReference>
<dbReference type="SUPFAM" id="SSF53901">
    <property type="entry name" value="Thiolase-like"/>
    <property type="match status" value="2"/>
</dbReference>
<dbReference type="STRING" id="4572.M7YY87"/>
<protein>
    <submittedName>
        <fullName evidence="2">Chalcone synthase 2</fullName>
    </submittedName>
</protein>
<dbReference type="Pfam" id="PF00195">
    <property type="entry name" value="Chal_sti_synt_N"/>
    <property type="match status" value="1"/>
</dbReference>
<organism evidence="2">
    <name type="scientific">Triticum urartu</name>
    <name type="common">Red wild einkorn</name>
    <name type="synonym">Crithodium urartu</name>
    <dbReference type="NCBI Taxonomy" id="4572"/>
    <lineage>
        <taxon>Eukaryota</taxon>
        <taxon>Viridiplantae</taxon>
        <taxon>Streptophyta</taxon>
        <taxon>Embryophyta</taxon>
        <taxon>Tracheophyta</taxon>
        <taxon>Spermatophyta</taxon>
        <taxon>Magnoliopsida</taxon>
        <taxon>Liliopsida</taxon>
        <taxon>Poales</taxon>
        <taxon>Poaceae</taxon>
        <taxon>BOP clade</taxon>
        <taxon>Pooideae</taxon>
        <taxon>Triticodae</taxon>
        <taxon>Triticeae</taxon>
        <taxon>Triticinae</taxon>
        <taxon>Triticum</taxon>
    </lineage>
</organism>
<dbReference type="OMA" id="KRISHPH"/>
<dbReference type="InterPro" id="IPR001099">
    <property type="entry name" value="Chalcone/stilbene_synt_N"/>
</dbReference>
<dbReference type="PANTHER" id="PTHR11877:SF68">
    <property type="entry name" value="OS07G0501100 PROTEIN"/>
    <property type="match status" value="1"/>
</dbReference>
<dbReference type="AlphaFoldDB" id="M7YY87"/>
<dbReference type="GO" id="GO:0030639">
    <property type="term" value="P:polyketide biosynthetic process"/>
    <property type="evidence" value="ECO:0007669"/>
    <property type="project" value="TreeGrafter"/>
</dbReference>
<dbReference type="Gene3D" id="3.40.47.10">
    <property type="match status" value="2"/>
</dbReference>
<gene>
    <name evidence="2" type="ORF">TRIUR3_15702</name>
</gene>
<evidence type="ECO:0000259" key="1">
    <source>
        <dbReference type="Pfam" id="PF00195"/>
    </source>
</evidence>
<feature type="domain" description="Chalcone/stilbene synthase N-terminal" evidence="1">
    <location>
        <begin position="5"/>
        <end position="61"/>
    </location>
</feature>
<accession>M7YY87</accession>
<name>M7YY87_TRIUA</name>
<reference evidence="2" key="1">
    <citation type="journal article" date="2013" name="Nature">
        <title>Draft genome of the wheat A-genome progenitor Triticum urartu.</title>
        <authorList>
            <person name="Ling H.Q."/>
            <person name="Zhao S."/>
            <person name="Liu D."/>
            <person name="Wang J."/>
            <person name="Sun H."/>
            <person name="Zhang C."/>
            <person name="Fan H."/>
            <person name="Li D."/>
            <person name="Dong L."/>
            <person name="Tao Y."/>
            <person name="Gao C."/>
            <person name="Wu H."/>
            <person name="Li Y."/>
            <person name="Cui Y."/>
            <person name="Guo X."/>
            <person name="Zheng S."/>
            <person name="Wang B."/>
            <person name="Yu K."/>
            <person name="Liang Q."/>
            <person name="Yang W."/>
            <person name="Lou X."/>
            <person name="Chen J."/>
            <person name="Feng M."/>
            <person name="Jian J."/>
            <person name="Zhang X."/>
            <person name="Luo G."/>
            <person name="Jiang Y."/>
            <person name="Liu J."/>
            <person name="Wang Z."/>
            <person name="Sha Y."/>
            <person name="Zhang B."/>
            <person name="Wu H."/>
            <person name="Tang D."/>
            <person name="Shen Q."/>
            <person name="Xue P."/>
            <person name="Zou S."/>
            <person name="Wang X."/>
            <person name="Liu X."/>
            <person name="Wang F."/>
            <person name="Yang Y."/>
            <person name="An X."/>
            <person name="Dong Z."/>
            <person name="Zhang K."/>
            <person name="Zhang X."/>
            <person name="Luo M.C."/>
            <person name="Dvorak J."/>
            <person name="Tong Y."/>
            <person name="Wang J."/>
            <person name="Yang H."/>
            <person name="Li Z."/>
            <person name="Wang D."/>
            <person name="Zhang A."/>
            <person name="Wang J."/>
        </authorList>
    </citation>
    <scope>NUCLEOTIDE SEQUENCE</scope>
</reference>
<dbReference type="GO" id="GO:0016747">
    <property type="term" value="F:acyltransferase activity, transferring groups other than amino-acyl groups"/>
    <property type="evidence" value="ECO:0007669"/>
    <property type="project" value="InterPro"/>
</dbReference>
<dbReference type="EMBL" id="KD210919">
    <property type="protein sequence ID" value="EMS52141.1"/>
    <property type="molecule type" value="Genomic_DNA"/>
</dbReference>
<sequence length="144" mass="15868">MATVQQIRRVQRADGPAAVLAIGTANPASSMLQDDYTDYYFRVTNSEHHADLKDKLKRISHPHRVLRAQEGRLDTILGHGIFGDGAGAVILGADPVDSIEHPLFEMVFAMQTTIPETEDEITMRLMKGGLDFHVSVGFRVPADL</sequence>
<dbReference type="InterPro" id="IPR011141">
    <property type="entry name" value="Polyketide_synthase_type-III"/>
</dbReference>